<comment type="caution">
    <text evidence="3">The sequence shown here is derived from an EMBL/GenBank/DDBJ whole genome shotgun (WGS) entry which is preliminary data.</text>
</comment>
<dbReference type="RefSeq" id="WP_377126967.1">
    <property type="nucleotide sequence ID" value="NZ_JBHUON010000011.1"/>
</dbReference>
<keyword evidence="1" id="KW-0472">Membrane</keyword>
<dbReference type="PANTHER" id="PTHR14859">
    <property type="entry name" value="CALCOFLUOR WHITE HYPERSENSITIVE PROTEIN PRECURSOR"/>
    <property type="match status" value="1"/>
</dbReference>
<reference evidence="4" key="1">
    <citation type="journal article" date="2019" name="Int. J. Syst. Evol. Microbiol.">
        <title>The Global Catalogue of Microorganisms (GCM) 10K type strain sequencing project: providing services to taxonomists for standard genome sequencing and annotation.</title>
        <authorList>
            <consortium name="The Broad Institute Genomics Platform"/>
            <consortium name="The Broad Institute Genome Sequencing Center for Infectious Disease"/>
            <person name="Wu L."/>
            <person name="Ma J."/>
        </authorList>
    </citation>
    <scope>NUCLEOTIDE SEQUENCE [LARGE SCALE GENOMIC DNA]</scope>
    <source>
        <strain evidence="4">KCTC 52232</strain>
    </source>
</reference>
<sequence length="371" mass="42196">MKKKQQHTLPFIDKVFLCLTIGLCLALLLSYVASFTDPKKIWLIAFFGLAYPPLLLVNLLMVTYWALRKSKLILLPLLTILCGFGILQNNIGFRLSSKAIKPADTNAIRVMTYNVHDFKKYGAGKEIAVKTGILDAIAAEQPDIIGIQEFYTRKRGEYAMVDSLKRIMQSNNYYYENFGGSEEEIMGIAIFSRYPIVSKGMIQLSDINNGNQCLYIDVKKNKKTIRFYSVHLQSISFGSEDYRYLDTVIKKGKADLESTKRLGGKIKRAFIKRSEQVLLVKTHARQCPYPYIIAGDFNDTPSSFAVNQMAKGLKNTFREKGSGMGRTYNGDFPNYQIDYIMTTSQFDVTGYRIIEKKLSDHYPVCADLVLR</sequence>
<dbReference type="SUPFAM" id="SSF56219">
    <property type="entry name" value="DNase I-like"/>
    <property type="match status" value="1"/>
</dbReference>
<feature type="transmembrane region" description="Helical" evidence="1">
    <location>
        <begin position="12"/>
        <end position="35"/>
    </location>
</feature>
<accession>A0ABW5XQS5</accession>
<dbReference type="EMBL" id="JBHUON010000011">
    <property type="protein sequence ID" value="MFD2865156.1"/>
    <property type="molecule type" value="Genomic_DNA"/>
</dbReference>
<organism evidence="3 4">
    <name type="scientific">Mucilaginibacter antarcticus</name>
    <dbReference type="NCBI Taxonomy" id="1855725"/>
    <lineage>
        <taxon>Bacteria</taxon>
        <taxon>Pseudomonadati</taxon>
        <taxon>Bacteroidota</taxon>
        <taxon>Sphingobacteriia</taxon>
        <taxon>Sphingobacteriales</taxon>
        <taxon>Sphingobacteriaceae</taxon>
        <taxon>Mucilaginibacter</taxon>
    </lineage>
</organism>
<name>A0ABW5XQS5_9SPHI</name>
<evidence type="ECO:0000259" key="2">
    <source>
        <dbReference type="Pfam" id="PF03372"/>
    </source>
</evidence>
<dbReference type="Gene3D" id="3.60.10.10">
    <property type="entry name" value="Endonuclease/exonuclease/phosphatase"/>
    <property type="match status" value="1"/>
</dbReference>
<dbReference type="PANTHER" id="PTHR14859:SF15">
    <property type="entry name" value="ENDONUCLEASE_EXONUCLEASE_PHOSPHATASE DOMAIN-CONTAINING PROTEIN"/>
    <property type="match status" value="1"/>
</dbReference>
<keyword evidence="1" id="KW-1133">Transmembrane helix</keyword>
<dbReference type="CDD" id="cd09084">
    <property type="entry name" value="EEP-2"/>
    <property type="match status" value="1"/>
</dbReference>
<keyword evidence="3" id="KW-0540">Nuclease</keyword>
<protein>
    <submittedName>
        <fullName evidence="3">Endonuclease/exonuclease/phosphatase family protein</fullName>
    </submittedName>
</protein>
<dbReference type="Pfam" id="PF03372">
    <property type="entry name" value="Exo_endo_phos"/>
    <property type="match status" value="1"/>
</dbReference>
<feature type="transmembrane region" description="Helical" evidence="1">
    <location>
        <begin position="41"/>
        <end position="65"/>
    </location>
</feature>
<keyword evidence="4" id="KW-1185">Reference proteome</keyword>
<dbReference type="Proteomes" id="UP001597601">
    <property type="component" value="Unassembled WGS sequence"/>
</dbReference>
<dbReference type="InterPro" id="IPR036691">
    <property type="entry name" value="Endo/exonu/phosph_ase_sf"/>
</dbReference>
<keyword evidence="1" id="KW-0812">Transmembrane</keyword>
<proteinExistence type="predicted"/>
<gene>
    <name evidence="3" type="ORF">ACFSYC_10705</name>
</gene>
<dbReference type="InterPro" id="IPR005135">
    <property type="entry name" value="Endo/exonuclease/phosphatase"/>
</dbReference>
<evidence type="ECO:0000313" key="4">
    <source>
        <dbReference type="Proteomes" id="UP001597601"/>
    </source>
</evidence>
<keyword evidence="3" id="KW-0378">Hydrolase</keyword>
<evidence type="ECO:0000256" key="1">
    <source>
        <dbReference type="SAM" id="Phobius"/>
    </source>
</evidence>
<feature type="domain" description="Endonuclease/exonuclease/phosphatase" evidence="2">
    <location>
        <begin position="111"/>
        <end position="361"/>
    </location>
</feature>
<keyword evidence="3" id="KW-0255">Endonuclease</keyword>
<feature type="transmembrane region" description="Helical" evidence="1">
    <location>
        <begin position="72"/>
        <end position="91"/>
    </location>
</feature>
<dbReference type="InterPro" id="IPR051916">
    <property type="entry name" value="GPI-anchor_lipid_remodeler"/>
</dbReference>
<evidence type="ECO:0000313" key="3">
    <source>
        <dbReference type="EMBL" id="MFD2865156.1"/>
    </source>
</evidence>
<dbReference type="GO" id="GO:0004519">
    <property type="term" value="F:endonuclease activity"/>
    <property type="evidence" value="ECO:0007669"/>
    <property type="project" value="UniProtKB-KW"/>
</dbReference>